<evidence type="ECO:0000313" key="1">
    <source>
        <dbReference type="EMBL" id="CAG6690005.1"/>
    </source>
</evidence>
<dbReference type="EMBL" id="HBUF01295181">
    <property type="protein sequence ID" value="CAG6690005.1"/>
    <property type="molecule type" value="Transcribed_RNA"/>
</dbReference>
<accession>A0A8D8XCX4</accession>
<reference evidence="1" key="1">
    <citation type="submission" date="2021-05" db="EMBL/GenBank/DDBJ databases">
        <authorList>
            <person name="Alioto T."/>
            <person name="Alioto T."/>
            <person name="Gomez Garrido J."/>
        </authorList>
    </citation>
    <scope>NUCLEOTIDE SEQUENCE</scope>
</reference>
<name>A0A8D8XCX4_9HEMI</name>
<sequence length="119" mass="13233">MNSTLEPTGIFCQDGKRPDGMTIIPWIRGQNLVWDVTCVDTFAQCYLRNTTEHAGAAAEIACKKKEKKYEGLTSQYLFCGMVVETMGPFGKSFKKIVDEIAEKMSAGDVRSYYICVSVA</sequence>
<proteinExistence type="predicted"/>
<protein>
    <submittedName>
        <fullName evidence="1">Uncharacterized protein</fullName>
    </submittedName>
</protein>
<dbReference type="AlphaFoldDB" id="A0A8D8XCX4"/>
<organism evidence="1">
    <name type="scientific">Cacopsylla melanoneura</name>
    <dbReference type="NCBI Taxonomy" id="428564"/>
    <lineage>
        <taxon>Eukaryota</taxon>
        <taxon>Metazoa</taxon>
        <taxon>Ecdysozoa</taxon>
        <taxon>Arthropoda</taxon>
        <taxon>Hexapoda</taxon>
        <taxon>Insecta</taxon>
        <taxon>Pterygota</taxon>
        <taxon>Neoptera</taxon>
        <taxon>Paraneoptera</taxon>
        <taxon>Hemiptera</taxon>
        <taxon>Sternorrhyncha</taxon>
        <taxon>Psylloidea</taxon>
        <taxon>Psyllidae</taxon>
        <taxon>Psyllinae</taxon>
        <taxon>Cacopsylla</taxon>
    </lineage>
</organism>